<feature type="domain" description="Outer membrane protein beta-barrel" evidence="3">
    <location>
        <begin position="141"/>
        <end position="249"/>
    </location>
</feature>
<dbReference type="SUPFAM" id="SSF56925">
    <property type="entry name" value="OMPA-like"/>
    <property type="match status" value="1"/>
</dbReference>
<dbReference type="OrthoDB" id="5652366at2"/>
<dbReference type="EMBL" id="UGPB01000001">
    <property type="protein sequence ID" value="STY31103.1"/>
    <property type="molecule type" value="Genomic_DNA"/>
</dbReference>
<dbReference type="InterPro" id="IPR027385">
    <property type="entry name" value="Beta-barrel_OMP"/>
</dbReference>
<dbReference type="Pfam" id="PF13505">
    <property type="entry name" value="OMP_b-brl"/>
    <property type="match status" value="1"/>
</dbReference>
<dbReference type="Proteomes" id="UP000255297">
    <property type="component" value="Unassembled WGS sequence"/>
</dbReference>
<accession>A0A378LU99</accession>
<keyword evidence="1 2" id="KW-0732">Signal</keyword>
<feature type="signal peptide" evidence="2">
    <location>
        <begin position="1"/>
        <end position="28"/>
    </location>
</feature>
<name>A0A378LU99_9GAMM</name>
<evidence type="ECO:0000256" key="2">
    <source>
        <dbReference type="SAM" id="SignalP"/>
    </source>
</evidence>
<evidence type="ECO:0000313" key="5">
    <source>
        <dbReference type="Proteomes" id="UP000255297"/>
    </source>
</evidence>
<organism evidence="4 5">
    <name type="scientific">Legionella wadsworthii</name>
    <dbReference type="NCBI Taxonomy" id="28088"/>
    <lineage>
        <taxon>Bacteria</taxon>
        <taxon>Pseudomonadati</taxon>
        <taxon>Pseudomonadota</taxon>
        <taxon>Gammaproteobacteria</taxon>
        <taxon>Legionellales</taxon>
        <taxon>Legionellaceae</taxon>
        <taxon>Legionella</taxon>
    </lineage>
</organism>
<dbReference type="Gene3D" id="2.40.160.20">
    <property type="match status" value="2"/>
</dbReference>
<feature type="chain" id="PRO_5016623103" evidence="2">
    <location>
        <begin position="29"/>
        <end position="280"/>
    </location>
</feature>
<dbReference type="RefSeq" id="WP_051635469.1">
    <property type="nucleotide sequence ID" value="NZ_UGPB01000001.1"/>
</dbReference>
<protein>
    <submittedName>
        <fullName evidence="4">Opacity protein and related surface antigens</fullName>
    </submittedName>
</protein>
<proteinExistence type="predicted"/>
<evidence type="ECO:0000259" key="3">
    <source>
        <dbReference type="Pfam" id="PF13505"/>
    </source>
</evidence>
<sequence>MKKLFKNKYGFALAFLGLSSISIPPCIAAASPIKKTTVWKDQIEKNRDWFSMNWRPVLTVLLGAAFSDNVGNSQFIPLIDPIQDEFFDYKAHDKDQSKFIWGVSLGMEILLNPNWYLQTGFSYYQPMDFYAQGFVTQGADALSTDTFSYQYEMQAHQVLFENKLLYNWMYQSLVFHPYLSGGIGVSSNTAKDYHVNIVPPFSTFSNEFTNKTRTSFSYRVGAGIDYELTNHVRLGVGYRFSDFGKVALGNATIDQVPTLNHLSQSHLYTNEVLGQITFVA</sequence>
<reference evidence="4 5" key="1">
    <citation type="submission" date="2018-06" db="EMBL/GenBank/DDBJ databases">
        <authorList>
            <consortium name="Pathogen Informatics"/>
            <person name="Doyle S."/>
        </authorList>
    </citation>
    <scope>NUCLEOTIDE SEQUENCE [LARGE SCALE GENOMIC DNA]</scope>
    <source>
        <strain evidence="4 5">NCTC11532</strain>
    </source>
</reference>
<dbReference type="AlphaFoldDB" id="A0A378LU99"/>
<dbReference type="InterPro" id="IPR011250">
    <property type="entry name" value="OMP/PagP_B-barrel"/>
</dbReference>
<evidence type="ECO:0000256" key="1">
    <source>
        <dbReference type="ARBA" id="ARBA00022729"/>
    </source>
</evidence>
<keyword evidence="5" id="KW-1185">Reference proteome</keyword>
<gene>
    <name evidence="4" type="ORF">NCTC11532_02736</name>
</gene>
<dbReference type="STRING" id="1122170.GCA_000701265_02987"/>
<evidence type="ECO:0000313" key="4">
    <source>
        <dbReference type="EMBL" id="STY31103.1"/>
    </source>
</evidence>